<dbReference type="AlphaFoldDB" id="A0A0T7CQC1"/>
<evidence type="ECO:0000256" key="2">
    <source>
        <dbReference type="ARBA" id="ARBA00022969"/>
    </source>
</evidence>
<keyword evidence="1" id="KW-0808">Transferase</keyword>
<dbReference type="EMBL" id="HE965805">
    <property type="protein sequence ID" value="CCJ63873.1"/>
    <property type="molecule type" value="Genomic_DNA"/>
</dbReference>
<dbReference type="GO" id="GO:0030435">
    <property type="term" value="P:sporulation resulting in formation of a cellular spore"/>
    <property type="evidence" value="ECO:0007669"/>
    <property type="project" value="UniProtKB-KW"/>
</dbReference>
<evidence type="ECO:0000313" key="5">
    <source>
        <dbReference type="Proteomes" id="UP000005250"/>
    </source>
</evidence>
<reference evidence="4 5" key="1">
    <citation type="journal article" date="2012" name="BMC Genomics">
        <title>Comparative genomics of the classical Bordetella subspecies: the evolution and exchange of virulence-associated diversity amongst closely related pathogens.</title>
        <authorList>
            <person name="Park J."/>
            <person name="Zhang Y."/>
            <person name="Buboltz A.M."/>
            <person name="Zhang X."/>
            <person name="Schuster S.C."/>
            <person name="Ahuja U."/>
            <person name="Liu M."/>
            <person name="Miller J.F."/>
            <person name="Sebaihia M."/>
            <person name="Bentley S.D."/>
            <person name="Parkhill J."/>
            <person name="Harvill E.T."/>
        </authorList>
    </citation>
    <scope>NUCLEOTIDE SEQUENCE [LARGE SCALE GENOMIC DNA]</scope>
    <source>
        <strain evidence="5">ATCC 9797 / DSM 5571 / CCUG 30873 / LMG 14455 / NCTC 10739 / 18323</strain>
    </source>
</reference>
<dbReference type="HOGENOM" id="CLU_061339_0_0_4"/>
<dbReference type="PROSITE" id="PS51257">
    <property type="entry name" value="PROKAR_LIPOPROTEIN"/>
    <property type="match status" value="1"/>
</dbReference>
<keyword evidence="4" id="KW-0449">Lipoprotein</keyword>
<organism evidence="4 5">
    <name type="scientific">Bordetella pertussis (strain ATCC 9797 / DSM 5571 / CCUG 30873 / LMG 14455 / NCTC 10739 / 18323)</name>
    <dbReference type="NCBI Taxonomy" id="568706"/>
    <lineage>
        <taxon>Bacteria</taxon>
        <taxon>Pseudomonadati</taxon>
        <taxon>Pseudomonadota</taxon>
        <taxon>Betaproteobacteria</taxon>
        <taxon>Burkholderiales</taxon>
        <taxon>Alcaligenaceae</taxon>
        <taxon>Bordetella</taxon>
    </lineage>
</organism>
<keyword evidence="2" id="KW-0749">Sporulation</keyword>
<name>A0A0T7CQC1_BORP1</name>
<dbReference type="eggNOG" id="ENOG502ZAA5">
    <property type="taxonomic scope" value="Bacteria"/>
</dbReference>
<evidence type="ECO:0000256" key="1">
    <source>
        <dbReference type="ARBA" id="ARBA00022679"/>
    </source>
</evidence>
<dbReference type="Proteomes" id="UP000005250">
    <property type="component" value="Chromosome"/>
</dbReference>
<dbReference type="GO" id="GO:0003810">
    <property type="term" value="F:protein-glutamine gamma-glutamyltransferase activity"/>
    <property type="evidence" value="ECO:0007669"/>
    <property type="project" value="InterPro"/>
</dbReference>
<evidence type="ECO:0000313" key="4">
    <source>
        <dbReference type="EMBL" id="CCJ63873.1"/>
    </source>
</evidence>
<dbReference type="Pfam" id="PF20085">
    <property type="entry name" value="TGL"/>
    <property type="match status" value="1"/>
</dbReference>
<proteinExistence type="predicted"/>
<evidence type="ECO:0000256" key="3">
    <source>
        <dbReference type="SAM" id="MobiDB-lite"/>
    </source>
</evidence>
<gene>
    <name evidence="4" type="ordered locus">BN118_2448</name>
</gene>
<accession>A0A0T7CQC1</accession>
<dbReference type="InterPro" id="IPR020916">
    <property type="entry name" value="Gln_gamma-glutamylTfrase_bac"/>
</dbReference>
<keyword evidence="5" id="KW-1185">Reference proteome</keyword>
<protein>
    <submittedName>
        <fullName evidence="4">Lipoprotein</fullName>
    </submittedName>
</protein>
<feature type="region of interest" description="Disordered" evidence="3">
    <location>
        <begin position="1"/>
        <end position="20"/>
    </location>
</feature>
<sequence>MIASRAGSLRRHDGSGSLSMSTAAPVPGGILIACAAAAADANQQALLQYVQGLGLADAVTLSCIRRGETAALSMTLAPAFQARHAPGHDTTGIAASLGLRPEHDSGDLEREILLAILASPVAFPLPEAAELASAVRIRRHIVQAARRTALAFDTEQAERPQDDWVYDEQRGFTVLPGRPLVEALRKATQPDESGRLYSFSCYRATEYVTVLGIAQELQACNPELAARLQRQWETRAVMSGLFHDTFLREYGSLQDPLPPRYYVPGDRLWFRNPDEHSSNVEGYEGSWVFYLGSGLFNNFWKRDQPYTLAGKCVEIYHWRHGARRNEAGKLIIDESIVEARVHATMADPQATARVLERMVRIRDPQGIYAEGGCIDATRECARWVGPGHTDIVLPDFPRPA</sequence>
<dbReference type="KEGG" id="bper:BN118_2448"/>